<comment type="caution">
    <text evidence="13">The sequence shown here is derived from an EMBL/GenBank/DDBJ whole genome shotgun (WGS) entry which is preliminary data.</text>
</comment>
<dbReference type="InterPro" id="IPR050482">
    <property type="entry name" value="Sensor_HK_TwoCompSys"/>
</dbReference>
<evidence type="ECO:0000256" key="6">
    <source>
        <dbReference type="ARBA" id="ARBA00022777"/>
    </source>
</evidence>
<keyword evidence="9" id="KW-0175">Coiled coil</keyword>
<evidence type="ECO:0000256" key="5">
    <source>
        <dbReference type="ARBA" id="ARBA00022741"/>
    </source>
</evidence>
<dbReference type="Gene3D" id="3.30.565.10">
    <property type="entry name" value="Histidine kinase-like ATPase, C-terminal domain"/>
    <property type="match status" value="1"/>
</dbReference>
<keyword evidence="3" id="KW-0597">Phosphoprotein</keyword>
<dbReference type="CDD" id="cd16917">
    <property type="entry name" value="HATPase_UhpB-NarQ-NarX-like"/>
    <property type="match status" value="1"/>
</dbReference>
<feature type="transmembrane region" description="Helical" evidence="10">
    <location>
        <begin position="128"/>
        <end position="144"/>
    </location>
</feature>
<feature type="transmembrane region" description="Helical" evidence="10">
    <location>
        <begin position="7"/>
        <end position="27"/>
    </location>
</feature>
<gene>
    <name evidence="13" type="ORF">SCD92_16180</name>
</gene>
<keyword evidence="10" id="KW-1133">Transmembrane helix</keyword>
<evidence type="ECO:0000256" key="3">
    <source>
        <dbReference type="ARBA" id="ARBA00022553"/>
    </source>
</evidence>
<dbReference type="InterPro" id="IPR003594">
    <property type="entry name" value="HATPase_dom"/>
</dbReference>
<name>A0ABU4S6C7_9GAMM</name>
<evidence type="ECO:0000256" key="8">
    <source>
        <dbReference type="ARBA" id="ARBA00023012"/>
    </source>
</evidence>
<dbReference type="Pfam" id="PF07730">
    <property type="entry name" value="HisKA_3"/>
    <property type="match status" value="1"/>
</dbReference>
<evidence type="ECO:0000313" key="13">
    <source>
        <dbReference type="EMBL" id="MDX6850914.1"/>
    </source>
</evidence>
<evidence type="ECO:0000259" key="12">
    <source>
        <dbReference type="Pfam" id="PF07730"/>
    </source>
</evidence>
<accession>A0ABU4S6C7</accession>
<dbReference type="Pfam" id="PF02518">
    <property type="entry name" value="HATPase_c"/>
    <property type="match status" value="1"/>
</dbReference>
<evidence type="ECO:0000256" key="1">
    <source>
        <dbReference type="ARBA" id="ARBA00000085"/>
    </source>
</evidence>
<dbReference type="InterPro" id="IPR036890">
    <property type="entry name" value="HATPase_C_sf"/>
</dbReference>
<evidence type="ECO:0000256" key="9">
    <source>
        <dbReference type="SAM" id="Coils"/>
    </source>
</evidence>
<feature type="coiled-coil region" evidence="9">
    <location>
        <begin position="145"/>
        <end position="175"/>
    </location>
</feature>
<keyword evidence="5" id="KW-0547">Nucleotide-binding</keyword>
<keyword evidence="6 13" id="KW-0418">Kinase</keyword>
<keyword evidence="7" id="KW-0067">ATP-binding</keyword>
<organism evidence="13 14">
    <name type="scientific">Gilvimarinus gilvus</name>
    <dbReference type="NCBI Taxonomy" id="3058038"/>
    <lineage>
        <taxon>Bacteria</taxon>
        <taxon>Pseudomonadati</taxon>
        <taxon>Pseudomonadota</taxon>
        <taxon>Gammaproteobacteria</taxon>
        <taxon>Cellvibrionales</taxon>
        <taxon>Cellvibrionaceae</taxon>
        <taxon>Gilvimarinus</taxon>
    </lineage>
</organism>
<evidence type="ECO:0000259" key="11">
    <source>
        <dbReference type="Pfam" id="PF02518"/>
    </source>
</evidence>
<feature type="transmembrane region" description="Helical" evidence="10">
    <location>
        <begin position="33"/>
        <end position="51"/>
    </location>
</feature>
<reference evidence="13 14" key="1">
    <citation type="submission" date="2023-11" db="EMBL/GenBank/DDBJ databases">
        <title>Gilvimarinus fulvus sp. nov., isolated from the surface of Kelp.</title>
        <authorList>
            <person name="Sun Y.Y."/>
            <person name="Gong Y."/>
            <person name="Du Z.J."/>
        </authorList>
    </citation>
    <scope>NUCLEOTIDE SEQUENCE [LARGE SCALE GENOMIC DNA]</scope>
    <source>
        <strain evidence="13 14">SDUM040013</strain>
    </source>
</reference>
<dbReference type="RefSeq" id="WP_302723360.1">
    <property type="nucleotide sequence ID" value="NZ_JAULRU010000610.1"/>
</dbReference>
<keyword evidence="14" id="KW-1185">Reference proteome</keyword>
<evidence type="ECO:0000313" key="14">
    <source>
        <dbReference type="Proteomes" id="UP001273505"/>
    </source>
</evidence>
<protein>
    <recommendedName>
        <fullName evidence="2">histidine kinase</fullName>
        <ecNumber evidence="2">2.7.13.3</ecNumber>
    </recommendedName>
</protein>
<keyword evidence="4" id="KW-0808">Transferase</keyword>
<feature type="transmembrane region" description="Helical" evidence="10">
    <location>
        <begin position="58"/>
        <end position="74"/>
    </location>
</feature>
<dbReference type="PANTHER" id="PTHR24421:SF10">
    <property type="entry name" value="NITRATE_NITRITE SENSOR PROTEIN NARQ"/>
    <property type="match status" value="1"/>
</dbReference>
<comment type="catalytic activity">
    <reaction evidence="1">
        <text>ATP + protein L-histidine = ADP + protein N-phospho-L-histidine.</text>
        <dbReference type="EC" id="2.7.13.3"/>
    </reaction>
</comment>
<keyword evidence="8" id="KW-0902">Two-component regulatory system</keyword>
<proteinExistence type="predicted"/>
<dbReference type="SUPFAM" id="SSF55874">
    <property type="entry name" value="ATPase domain of HSP90 chaperone/DNA topoisomerase II/histidine kinase"/>
    <property type="match status" value="1"/>
</dbReference>
<feature type="domain" description="Signal transduction histidine kinase subgroup 3 dimerisation and phosphoacceptor" evidence="12">
    <location>
        <begin position="184"/>
        <end position="247"/>
    </location>
</feature>
<feature type="domain" description="Histidine kinase/HSP90-like ATPase" evidence="11">
    <location>
        <begin position="291"/>
        <end position="341"/>
    </location>
</feature>
<dbReference type="InterPro" id="IPR011712">
    <property type="entry name" value="Sig_transdc_His_kin_sub3_dim/P"/>
</dbReference>
<dbReference type="EC" id="2.7.13.3" evidence="2"/>
<evidence type="ECO:0000256" key="2">
    <source>
        <dbReference type="ARBA" id="ARBA00012438"/>
    </source>
</evidence>
<keyword evidence="10" id="KW-0472">Membrane</keyword>
<dbReference type="Proteomes" id="UP001273505">
    <property type="component" value="Unassembled WGS sequence"/>
</dbReference>
<evidence type="ECO:0000256" key="7">
    <source>
        <dbReference type="ARBA" id="ARBA00022840"/>
    </source>
</evidence>
<evidence type="ECO:0000256" key="4">
    <source>
        <dbReference type="ARBA" id="ARBA00022679"/>
    </source>
</evidence>
<dbReference type="PANTHER" id="PTHR24421">
    <property type="entry name" value="NITRATE/NITRITE SENSOR PROTEIN NARX-RELATED"/>
    <property type="match status" value="1"/>
</dbReference>
<sequence>MRKSIFISRWVLIAITAFLIGGGYFVYRSAGGWWGWSSYFLFVGATLALVLSTKSSQFTLIFILQALTAWVLAFWVHPHLAMLFVVVCLVAAERLVKHLALYWMLACVAAVAMCEMFGSVGSASFQDALINSFLTLFIGGFAVVRKEAENTKLKALELTDELQKKNKQLEVLSAEREHSLRTDERQHLSRELHDTLGHKLTVTIVQLEAAERFLKRDPERVEEILRTARTLMTEGLAETRDMLHLLDDNTAQQMSLRQQLEKVTSEFEDTTGLTVVLKIDSLAATLQPSLQLHLIRIVQEALTNVARHADASEVLVRLEVSDCITLLIEDNGRRLTGREGERLAPAKSIASRASQLCGSVELKREGELTRLRISIPLADQRGGICD</sequence>
<dbReference type="GO" id="GO:0016301">
    <property type="term" value="F:kinase activity"/>
    <property type="evidence" value="ECO:0007669"/>
    <property type="project" value="UniProtKB-KW"/>
</dbReference>
<evidence type="ECO:0000256" key="10">
    <source>
        <dbReference type="SAM" id="Phobius"/>
    </source>
</evidence>
<dbReference type="EMBL" id="JAXAFO010000034">
    <property type="protein sequence ID" value="MDX6850914.1"/>
    <property type="molecule type" value="Genomic_DNA"/>
</dbReference>
<dbReference type="Gene3D" id="1.20.5.1930">
    <property type="match status" value="1"/>
</dbReference>
<keyword evidence="10" id="KW-0812">Transmembrane</keyword>
<feature type="transmembrane region" description="Helical" evidence="10">
    <location>
        <begin position="101"/>
        <end position="122"/>
    </location>
</feature>